<sequence>MLDPDRDQARELLERELSTADYNRPESFIAKALNWFLERISGLIEIIPGSSGLSTLILGMVIAIVAVAIFFAIRGSRRSRRLTSPDTGPVLAEAGLSADDYRARAAAAARAGNWDAVLLDSYRAIAAATDERALLDELPGTTAHEIAVALRDPFPDRASDLLSAADTFDAVCYGDQHATQHQAERVRELDRVLAKARPVRVAG</sequence>
<name>A0ABY4YPX7_9MICO</name>
<evidence type="ECO:0000259" key="2">
    <source>
        <dbReference type="Pfam" id="PF13559"/>
    </source>
</evidence>
<accession>A0ABY4YPX7</accession>
<dbReference type="Proteomes" id="UP001056455">
    <property type="component" value="Chromosome"/>
</dbReference>
<keyword evidence="1" id="KW-0812">Transmembrane</keyword>
<evidence type="ECO:0000313" key="4">
    <source>
        <dbReference type="Proteomes" id="UP001056455"/>
    </source>
</evidence>
<dbReference type="InterPro" id="IPR025403">
    <property type="entry name" value="TgpA-like_C"/>
</dbReference>
<keyword evidence="4" id="KW-1185">Reference proteome</keyword>
<dbReference type="RefSeq" id="WP_252591553.1">
    <property type="nucleotide sequence ID" value="NZ_CP099489.1"/>
</dbReference>
<evidence type="ECO:0000256" key="1">
    <source>
        <dbReference type="SAM" id="Phobius"/>
    </source>
</evidence>
<gene>
    <name evidence="3" type="ORF">NF556_14125</name>
</gene>
<protein>
    <submittedName>
        <fullName evidence="3">DUF4129 domain-containing protein</fullName>
    </submittedName>
</protein>
<proteinExistence type="predicted"/>
<keyword evidence="1" id="KW-1133">Transmembrane helix</keyword>
<dbReference type="Pfam" id="PF13559">
    <property type="entry name" value="DUF4129"/>
    <property type="match status" value="1"/>
</dbReference>
<dbReference type="EMBL" id="CP099489">
    <property type="protein sequence ID" value="USQ78758.1"/>
    <property type="molecule type" value="Genomic_DNA"/>
</dbReference>
<organism evidence="3 4">
    <name type="scientific">Ornithinimicrobium faecis</name>
    <dbReference type="NCBI Taxonomy" id="2934158"/>
    <lineage>
        <taxon>Bacteria</taxon>
        <taxon>Bacillati</taxon>
        <taxon>Actinomycetota</taxon>
        <taxon>Actinomycetes</taxon>
        <taxon>Micrococcales</taxon>
        <taxon>Ornithinimicrobiaceae</taxon>
        <taxon>Ornithinimicrobium</taxon>
    </lineage>
</organism>
<feature type="transmembrane region" description="Helical" evidence="1">
    <location>
        <begin position="53"/>
        <end position="73"/>
    </location>
</feature>
<reference evidence="3" key="1">
    <citation type="submission" date="2022-06" db="EMBL/GenBank/DDBJ databases">
        <title>Ornithinimicrobium HY1793.</title>
        <authorList>
            <person name="Huang Y."/>
        </authorList>
    </citation>
    <scope>NUCLEOTIDE SEQUENCE</scope>
    <source>
        <strain evidence="3">HY1793</strain>
    </source>
</reference>
<evidence type="ECO:0000313" key="3">
    <source>
        <dbReference type="EMBL" id="USQ78758.1"/>
    </source>
</evidence>
<keyword evidence="1" id="KW-0472">Membrane</keyword>
<feature type="domain" description="Protein-glutamine gamma-glutamyltransferase-like C-terminal" evidence="2">
    <location>
        <begin position="122"/>
        <end position="191"/>
    </location>
</feature>